<dbReference type="Gene3D" id="3.40.30.10">
    <property type="entry name" value="Glutaredoxin"/>
    <property type="match status" value="1"/>
</dbReference>
<dbReference type="KEGG" id="ckw:CKALI_01345"/>
<proteinExistence type="predicted"/>
<evidence type="ECO:0000256" key="2">
    <source>
        <dbReference type="PIRSR" id="PIRSR037031-51"/>
    </source>
</evidence>
<organism evidence="4 5">
    <name type="scientific">Corynebacterium kalinowskii</name>
    <dbReference type="NCBI Taxonomy" id="2675216"/>
    <lineage>
        <taxon>Bacteria</taxon>
        <taxon>Bacillati</taxon>
        <taxon>Actinomycetota</taxon>
        <taxon>Actinomycetes</taxon>
        <taxon>Mycobacteriales</taxon>
        <taxon>Corynebacteriaceae</taxon>
        <taxon>Corynebacterium</taxon>
    </lineage>
</organism>
<dbReference type="RefSeq" id="WP_156191596.1">
    <property type="nucleotide sequence ID" value="NZ_CP046452.1"/>
</dbReference>
<dbReference type="InterPro" id="IPR012336">
    <property type="entry name" value="Thioredoxin-like_fold"/>
</dbReference>
<evidence type="ECO:0000313" key="4">
    <source>
        <dbReference type="EMBL" id="QGU01168.1"/>
    </source>
</evidence>
<keyword evidence="2" id="KW-0676">Redox-active center</keyword>
<accession>A0A6B8W096</accession>
<gene>
    <name evidence="4" type="ORF">CKALI_01345</name>
</gene>
<dbReference type="PANTHER" id="PTHR36450">
    <property type="entry name" value="THIOREDOXIN"/>
    <property type="match status" value="1"/>
</dbReference>
<sequence>MGLFSKKKPEPVNARVKVLGPGCKKCQAMEKTVTTALAELGSTEEVAHVTDFPDIVAYGVMSTPALVIDEEVVSVGKALSVADAKQILSDKLG</sequence>
<dbReference type="AlphaFoldDB" id="A0A6B8W096"/>
<dbReference type="NCBIfam" id="TIGR00412">
    <property type="entry name" value="redox_disulf_2"/>
    <property type="match status" value="1"/>
</dbReference>
<keyword evidence="5" id="KW-1185">Reference proteome</keyword>
<feature type="active site" description="Nucleophile" evidence="1">
    <location>
        <position position="23"/>
    </location>
</feature>
<dbReference type="Pfam" id="PF13192">
    <property type="entry name" value="Thioredoxin_3"/>
    <property type="match status" value="1"/>
</dbReference>
<feature type="disulfide bond" description="Redox-active" evidence="2">
    <location>
        <begin position="23"/>
        <end position="26"/>
    </location>
</feature>
<feature type="domain" description="Thioredoxin-like fold" evidence="3">
    <location>
        <begin position="15"/>
        <end position="88"/>
    </location>
</feature>
<dbReference type="PIRSF" id="PIRSF037031">
    <property type="entry name" value="Redox_disulphide_2"/>
    <property type="match status" value="1"/>
</dbReference>
<dbReference type="InterPro" id="IPR005243">
    <property type="entry name" value="THIRX-like_proc"/>
</dbReference>
<dbReference type="SUPFAM" id="SSF52833">
    <property type="entry name" value="Thioredoxin-like"/>
    <property type="match status" value="1"/>
</dbReference>
<dbReference type="EMBL" id="CP046452">
    <property type="protein sequence ID" value="QGU01168.1"/>
    <property type="molecule type" value="Genomic_DNA"/>
</dbReference>
<dbReference type="Proteomes" id="UP000427071">
    <property type="component" value="Chromosome"/>
</dbReference>
<keyword evidence="2" id="KW-1015">Disulfide bond</keyword>
<dbReference type="InterPro" id="IPR036249">
    <property type="entry name" value="Thioredoxin-like_sf"/>
</dbReference>
<evidence type="ECO:0000259" key="3">
    <source>
        <dbReference type="Pfam" id="PF13192"/>
    </source>
</evidence>
<protein>
    <recommendedName>
        <fullName evidence="3">Thioredoxin-like fold domain-containing protein</fullName>
    </recommendedName>
</protein>
<dbReference type="PANTHER" id="PTHR36450:SF1">
    <property type="entry name" value="THIOREDOXIN"/>
    <property type="match status" value="1"/>
</dbReference>
<evidence type="ECO:0000256" key="1">
    <source>
        <dbReference type="PIRSR" id="PIRSR037031-50"/>
    </source>
</evidence>
<reference evidence="5" key="1">
    <citation type="submission" date="2019-11" db="EMBL/GenBank/DDBJ databases">
        <title>Complete genome sequence of Corynebacterium kalinowskii 1959, a novel Corynebacterium species isolated from soil of a small paddock in Vilsendorf, Germany.</title>
        <authorList>
            <person name="Schaffert L."/>
            <person name="Ruwe M."/>
            <person name="Milse J."/>
            <person name="Hanuschka K."/>
            <person name="Ortseifen V."/>
            <person name="Droste J."/>
            <person name="Brandt D."/>
            <person name="Schlueter L."/>
            <person name="Kutter Y."/>
            <person name="Vinke S."/>
            <person name="Viehoefer P."/>
            <person name="Jacob L."/>
            <person name="Luebke N.-C."/>
            <person name="Schulte-Berndt E."/>
            <person name="Hain C."/>
            <person name="Linder M."/>
            <person name="Schmidt P."/>
            <person name="Wollenschlaeger L."/>
            <person name="Luttermann T."/>
            <person name="Thieme E."/>
            <person name="Hassa J."/>
            <person name="Haak M."/>
            <person name="Wittchen M."/>
            <person name="Mentz A."/>
            <person name="Persicke M."/>
            <person name="Busche T."/>
            <person name="Ruckert C."/>
        </authorList>
    </citation>
    <scope>NUCLEOTIDE SEQUENCE [LARGE SCALE GENOMIC DNA]</scope>
    <source>
        <strain evidence="5">1959</strain>
    </source>
</reference>
<evidence type="ECO:0000313" key="5">
    <source>
        <dbReference type="Proteomes" id="UP000427071"/>
    </source>
</evidence>
<name>A0A6B8W096_9CORY</name>
<feature type="active site" description="Nucleophile" evidence="1">
    <location>
        <position position="26"/>
    </location>
</feature>